<name>A0A557SWL9_9ARCH</name>
<keyword evidence="1" id="KW-0812">Transmembrane</keyword>
<gene>
    <name evidence="2" type="ORF">NARC_50186</name>
</gene>
<keyword evidence="3" id="KW-1185">Reference proteome</keyword>
<dbReference type="Proteomes" id="UP000315289">
    <property type="component" value="Unassembled WGS sequence"/>
</dbReference>
<evidence type="ECO:0000313" key="3">
    <source>
        <dbReference type="Proteomes" id="UP000315289"/>
    </source>
</evidence>
<comment type="caution">
    <text evidence="2">The sequence shown here is derived from an EMBL/GenBank/DDBJ whole genome shotgun (WGS) entry which is preliminary data.</text>
</comment>
<organism evidence="2 3">
    <name type="scientific">Candidatus Nitrosocosmicus arcticus</name>
    <dbReference type="NCBI Taxonomy" id="2035267"/>
    <lineage>
        <taxon>Archaea</taxon>
        <taxon>Nitrososphaerota</taxon>
        <taxon>Nitrososphaeria</taxon>
        <taxon>Nitrososphaerales</taxon>
        <taxon>Nitrososphaeraceae</taxon>
        <taxon>Candidatus Nitrosocosmicus</taxon>
    </lineage>
</organism>
<sequence>MLTKFVILVIPFILGGIVSLSFWLTNFYPQYNIPMILASGIVLIYVIIFIFASKEVNPIYYRKKYLMLSTMICWLIAEILFGYYSGFMEIDPYPSIADTFYTMGYIFFAVYLFSLNQLYKIERSLIMSSIVTFSLIIIYVLYVSIFIYEVQLLSGGIVHFILFFIYPFFDLYIVAAGVLYYFRAKTISVSKESFYWIFISLFGFFFFIADLTFEYNELLGFEHDHYLFDLLFNIGYLLIGAALTYRIYFLRGRNFWKSLKN</sequence>
<keyword evidence="1" id="KW-1133">Transmembrane helix</keyword>
<reference evidence="2 3" key="1">
    <citation type="journal article" date="2019" name="Front. Microbiol.">
        <title>Ammonia Oxidation by the Arctic Terrestrial Thaumarchaeote Candidatus Nitrosocosmicus arcticus Is Stimulated by Increasing Temperatures.</title>
        <authorList>
            <person name="Alves R.J.E."/>
            <person name="Kerou M."/>
            <person name="Zappe A."/>
            <person name="Bittner R."/>
            <person name="Abby S.S."/>
            <person name="Schmidt H.A."/>
            <person name="Pfeifer K."/>
            <person name="Schleper C."/>
        </authorList>
    </citation>
    <scope>NUCLEOTIDE SEQUENCE [LARGE SCALE GENOMIC DNA]</scope>
    <source>
        <strain evidence="2 3">Kfb</strain>
    </source>
</reference>
<evidence type="ECO:0000256" key="1">
    <source>
        <dbReference type="SAM" id="Phobius"/>
    </source>
</evidence>
<feature type="transmembrane region" description="Helical" evidence="1">
    <location>
        <begin position="125"/>
        <end position="148"/>
    </location>
</feature>
<feature type="transmembrane region" description="Helical" evidence="1">
    <location>
        <begin position="31"/>
        <end position="53"/>
    </location>
</feature>
<dbReference type="AlphaFoldDB" id="A0A557SWL9"/>
<feature type="transmembrane region" description="Helical" evidence="1">
    <location>
        <begin position="160"/>
        <end position="182"/>
    </location>
</feature>
<proteinExistence type="predicted"/>
<feature type="transmembrane region" description="Helical" evidence="1">
    <location>
        <begin position="65"/>
        <end position="84"/>
    </location>
</feature>
<keyword evidence="1" id="KW-0472">Membrane</keyword>
<dbReference type="EMBL" id="VOAH01000005">
    <property type="protein sequence ID" value="TVP41005.1"/>
    <property type="molecule type" value="Genomic_DNA"/>
</dbReference>
<feature type="transmembrane region" description="Helical" evidence="1">
    <location>
        <begin position="5"/>
        <end position="25"/>
    </location>
</feature>
<accession>A0A557SWL9</accession>
<feature type="transmembrane region" description="Helical" evidence="1">
    <location>
        <begin position="96"/>
        <end position="113"/>
    </location>
</feature>
<evidence type="ECO:0000313" key="2">
    <source>
        <dbReference type="EMBL" id="TVP41005.1"/>
    </source>
</evidence>
<protein>
    <submittedName>
        <fullName evidence="2">Uncharacterized protein</fullName>
    </submittedName>
</protein>
<feature type="transmembrane region" description="Helical" evidence="1">
    <location>
        <begin position="225"/>
        <end position="248"/>
    </location>
</feature>
<feature type="transmembrane region" description="Helical" evidence="1">
    <location>
        <begin position="194"/>
        <end position="213"/>
    </location>
</feature>